<evidence type="ECO:0000256" key="10">
    <source>
        <dbReference type="PROSITE-ProRule" id="PRU00169"/>
    </source>
</evidence>
<evidence type="ECO:0000259" key="14">
    <source>
        <dbReference type="PROSITE" id="PS50894"/>
    </source>
</evidence>
<keyword evidence="6" id="KW-0418">Kinase</keyword>
<evidence type="ECO:0000259" key="12">
    <source>
        <dbReference type="PROSITE" id="PS50109"/>
    </source>
</evidence>
<keyword evidence="7" id="KW-0902">Two-component regulatory system</keyword>
<evidence type="ECO:0000256" key="2">
    <source>
        <dbReference type="ARBA" id="ARBA00012438"/>
    </source>
</evidence>
<dbReference type="SUPFAM" id="SSF52172">
    <property type="entry name" value="CheY-like"/>
    <property type="match status" value="1"/>
</dbReference>
<dbReference type="InterPro" id="IPR005467">
    <property type="entry name" value="His_kinase_dom"/>
</dbReference>
<dbReference type="SUPFAM" id="SSF50341">
    <property type="entry name" value="CheW-like"/>
    <property type="match status" value="1"/>
</dbReference>
<dbReference type="InterPro" id="IPR036061">
    <property type="entry name" value="CheW-like_dom_sf"/>
</dbReference>
<dbReference type="Pfam" id="PF00072">
    <property type="entry name" value="Response_reg"/>
    <property type="match status" value="1"/>
</dbReference>
<dbReference type="InterPro" id="IPR002545">
    <property type="entry name" value="CheW-lke_dom"/>
</dbReference>
<dbReference type="PANTHER" id="PTHR43395">
    <property type="entry name" value="SENSOR HISTIDINE KINASE CHEA"/>
    <property type="match status" value="1"/>
</dbReference>
<comment type="catalytic activity">
    <reaction evidence="1">
        <text>ATP + protein L-histidine = ADP + protein N-phospho-L-histidine.</text>
        <dbReference type="EC" id="2.7.13.3"/>
    </reaction>
</comment>
<dbReference type="Gene3D" id="2.30.30.40">
    <property type="entry name" value="SH3 Domains"/>
    <property type="match status" value="1"/>
</dbReference>
<evidence type="ECO:0000256" key="8">
    <source>
        <dbReference type="ARBA" id="ARBA00035100"/>
    </source>
</evidence>
<dbReference type="Gene3D" id="3.30.565.10">
    <property type="entry name" value="Histidine kinase-like ATPase, C-terminal domain"/>
    <property type="match status" value="1"/>
</dbReference>
<dbReference type="Pfam" id="PF01627">
    <property type="entry name" value="Hpt"/>
    <property type="match status" value="1"/>
</dbReference>
<dbReference type="InterPro" id="IPR008207">
    <property type="entry name" value="Sig_transdc_His_kin_Hpt_dom"/>
</dbReference>
<dbReference type="Gene3D" id="3.40.50.2300">
    <property type="match status" value="1"/>
</dbReference>
<keyword evidence="16" id="KW-1185">Reference proteome</keyword>
<evidence type="ECO:0000256" key="4">
    <source>
        <dbReference type="ARBA" id="ARBA00022553"/>
    </source>
</evidence>
<evidence type="ECO:0000256" key="5">
    <source>
        <dbReference type="ARBA" id="ARBA00022679"/>
    </source>
</evidence>
<dbReference type="InterPro" id="IPR051315">
    <property type="entry name" value="Bact_Chemotaxis_CheA"/>
</dbReference>
<dbReference type="SMART" id="SM00260">
    <property type="entry name" value="CheW"/>
    <property type="match status" value="1"/>
</dbReference>
<feature type="coiled-coil region" evidence="11">
    <location>
        <begin position="426"/>
        <end position="453"/>
    </location>
</feature>
<comment type="caution">
    <text evidence="15">The sequence shown here is derived from an EMBL/GenBank/DDBJ whole genome shotgun (WGS) entry which is preliminary data.</text>
</comment>
<dbReference type="PRINTS" id="PR00344">
    <property type="entry name" value="BCTRLSENSOR"/>
</dbReference>
<feature type="modified residue" description="4-aspartylphosphate" evidence="10">
    <location>
        <position position="863"/>
    </location>
</feature>
<feature type="domain" description="Response regulatory" evidence="13">
    <location>
        <begin position="814"/>
        <end position="930"/>
    </location>
</feature>
<evidence type="ECO:0000313" key="15">
    <source>
        <dbReference type="EMBL" id="MBC5768038.1"/>
    </source>
</evidence>
<dbReference type="PROSITE" id="PS50894">
    <property type="entry name" value="HPT"/>
    <property type="match status" value="1"/>
</dbReference>
<feature type="domain" description="Histidine kinase" evidence="12">
    <location>
        <begin position="516"/>
        <end position="657"/>
    </location>
</feature>
<feature type="modified residue" description="Phosphohistidine" evidence="9">
    <location>
        <position position="217"/>
    </location>
</feature>
<dbReference type="InterPro" id="IPR003594">
    <property type="entry name" value="HATPase_dom"/>
</dbReference>
<dbReference type="Pfam" id="PF02518">
    <property type="entry name" value="HATPase_c"/>
    <property type="match status" value="1"/>
</dbReference>
<dbReference type="AlphaFoldDB" id="A0A923S5I8"/>
<protein>
    <recommendedName>
        <fullName evidence="3">Chemotaxis protein CheA</fullName>
        <ecNumber evidence="2">2.7.13.3</ecNumber>
    </recommendedName>
</protein>
<feature type="domain" description="HPt" evidence="14">
    <location>
        <begin position="175"/>
        <end position="274"/>
    </location>
</feature>
<comment type="function">
    <text evidence="8">Involved in the transmission of sensory signals from the chemoreceptors to the flagellar motors. CheA is autophosphorylated; it can transfer its phosphate group to either CheB or CheY.</text>
</comment>
<evidence type="ECO:0000256" key="3">
    <source>
        <dbReference type="ARBA" id="ARBA00021495"/>
    </source>
</evidence>
<dbReference type="EMBL" id="JACORU010000014">
    <property type="protein sequence ID" value="MBC5768038.1"/>
    <property type="molecule type" value="Genomic_DNA"/>
</dbReference>
<gene>
    <name evidence="15" type="ORF">H8R02_26475</name>
</gene>
<dbReference type="Proteomes" id="UP000596827">
    <property type="component" value="Unassembled WGS sequence"/>
</dbReference>
<sequence length="932" mass="100609">MKLKDLVEALATEVERAGAQLEECLGTLAQLGEDDPVLFDLCEQYSGQAQRMGEAAELAGFPGLQAVCDHVLQNGLLLTVTPAGERGPLVDFLRAWPPLVVFYLRNLSDPSAAVGLVDHLCTAPDPLPEDAARKIVHMLGAMPLQVEAGADDEQPQRPVLASAEDVALEMPADVDERLLEGFRQESPEQARYLVALARNMAAGGDSSDVVAAKRVAHTLKGSASIIGLRGIASVSHHLEDILEHFEEAGGAVARPAAEALLDAAYCVEQMVGYVMGEDEYPQQAQRVLQDVLDLANRIDRGESLDAPLARSEEAPAVETVPQAAVAASTSGNAMRVSVRRIDELFRVSGELAVHGAAMEARLKALVDSSRQLLAQNLRVQKRLFELETVVDVRSLATMRARAGSAGRDDGFDSLELDQYSELHSTSHALIEEAADARAMALRLEEEIAQLSGLQSRQQRLGKDMQHLVIGTRMTEVGVLEPRLHRNVRSTCQATGKQAELVLKGGGTLIDADVLSRLAEPLMHLLRNAVDHGIESPEVRGRAGKSPVGRVMLDFSRQGQQVVLRCADDGRGLDLPAIRNRAIERGLISAEQVLGDDEIARLILLPGFSTRDAVSEVSGRGVGMDVVHEWVNAMNGSIRISSVAGSGSTIELRFAASLTTMQSLVVEAAGQRFALPAVHVEQAVPRGLGEFEQVGDSLAWRHADRIYPARLLAEAAGLPRDAGRALVDHDVVIVRFDNRSHALAVERLVDARELLVKNPGRYARHVRGVAGLSILGDGSVAVNLELPQLLARASRRVHDAGGSDAPTASKQEVPGVLIVDDSLSVRTALRNLVQDAGFRVEAARDGLEAIESLRGFRPKIVLTDLEMPNMNGVELTSHLKARADTKDLPVIMITSRSQEKHRRMAQQAGVDAYLTKPYNDGELLRTIREAIHA</sequence>
<dbReference type="PROSITE" id="PS50110">
    <property type="entry name" value="RESPONSE_REGULATORY"/>
    <property type="match status" value="1"/>
</dbReference>
<reference evidence="15" key="1">
    <citation type="submission" date="2020-08" db="EMBL/GenBank/DDBJ databases">
        <title>Ramlibacter sp. GTP1 16S ribosomal RNA gene genome sequencing and assembly.</title>
        <authorList>
            <person name="Kang M."/>
        </authorList>
    </citation>
    <scope>NUCLEOTIDE SEQUENCE</scope>
    <source>
        <strain evidence="15">GTP1</strain>
    </source>
</reference>
<dbReference type="Pfam" id="PF01584">
    <property type="entry name" value="CheW"/>
    <property type="match status" value="1"/>
</dbReference>
<name>A0A923S5I8_9BURK</name>
<dbReference type="CDD" id="cd00156">
    <property type="entry name" value="REC"/>
    <property type="match status" value="1"/>
</dbReference>
<organism evidence="15 16">
    <name type="scientific">Ramlibacter albus</name>
    <dbReference type="NCBI Taxonomy" id="2079448"/>
    <lineage>
        <taxon>Bacteria</taxon>
        <taxon>Pseudomonadati</taxon>
        <taxon>Pseudomonadota</taxon>
        <taxon>Betaproteobacteria</taxon>
        <taxon>Burkholderiales</taxon>
        <taxon>Comamonadaceae</taxon>
        <taxon>Ramlibacter</taxon>
    </lineage>
</organism>
<dbReference type="GO" id="GO:0000155">
    <property type="term" value="F:phosphorelay sensor kinase activity"/>
    <property type="evidence" value="ECO:0007669"/>
    <property type="project" value="UniProtKB-ARBA"/>
</dbReference>
<dbReference type="SMART" id="SM00448">
    <property type="entry name" value="REC"/>
    <property type="match status" value="1"/>
</dbReference>
<dbReference type="PROSITE" id="PS50109">
    <property type="entry name" value="HIS_KIN"/>
    <property type="match status" value="1"/>
</dbReference>
<evidence type="ECO:0000256" key="1">
    <source>
        <dbReference type="ARBA" id="ARBA00000085"/>
    </source>
</evidence>
<keyword evidence="4 10" id="KW-0597">Phosphoprotein</keyword>
<dbReference type="EC" id="2.7.13.3" evidence="2"/>
<evidence type="ECO:0000256" key="11">
    <source>
        <dbReference type="SAM" id="Coils"/>
    </source>
</evidence>
<dbReference type="InterPro" id="IPR001789">
    <property type="entry name" value="Sig_transdc_resp-reg_receiver"/>
</dbReference>
<evidence type="ECO:0000313" key="16">
    <source>
        <dbReference type="Proteomes" id="UP000596827"/>
    </source>
</evidence>
<dbReference type="RefSeq" id="WP_187084526.1">
    <property type="nucleotide sequence ID" value="NZ_JACORU010000014.1"/>
</dbReference>
<dbReference type="SMART" id="SM00387">
    <property type="entry name" value="HATPase_c"/>
    <property type="match status" value="1"/>
</dbReference>
<keyword evidence="5" id="KW-0808">Transferase</keyword>
<dbReference type="PANTHER" id="PTHR43395:SF8">
    <property type="entry name" value="HISTIDINE KINASE"/>
    <property type="match status" value="1"/>
</dbReference>
<evidence type="ECO:0000256" key="9">
    <source>
        <dbReference type="PROSITE-ProRule" id="PRU00110"/>
    </source>
</evidence>
<dbReference type="InterPro" id="IPR036890">
    <property type="entry name" value="HATPase_C_sf"/>
</dbReference>
<dbReference type="InterPro" id="IPR004358">
    <property type="entry name" value="Sig_transdc_His_kin-like_C"/>
</dbReference>
<accession>A0A923S5I8</accession>
<dbReference type="CDD" id="cd00088">
    <property type="entry name" value="HPT"/>
    <property type="match status" value="1"/>
</dbReference>
<keyword evidence="11" id="KW-0175">Coiled coil</keyword>
<dbReference type="SMART" id="SM00073">
    <property type="entry name" value="HPT"/>
    <property type="match status" value="1"/>
</dbReference>
<dbReference type="Gene3D" id="1.20.120.160">
    <property type="entry name" value="HPT domain"/>
    <property type="match status" value="1"/>
</dbReference>
<dbReference type="InterPro" id="IPR011006">
    <property type="entry name" value="CheY-like_superfamily"/>
</dbReference>
<dbReference type="SUPFAM" id="SSF47226">
    <property type="entry name" value="Histidine-containing phosphotransfer domain, HPT domain"/>
    <property type="match status" value="1"/>
</dbReference>
<evidence type="ECO:0000259" key="13">
    <source>
        <dbReference type="PROSITE" id="PS50110"/>
    </source>
</evidence>
<dbReference type="GO" id="GO:0006935">
    <property type="term" value="P:chemotaxis"/>
    <property type="evidence" value="ECO:0007669"/>
    <property type="project" value="InterPro"/>
</dbReference>
<dbReference type="FunFam" id="3.30.565.10:FF:000016">
    <property type="entry name" value="Chemotaxis protein CheA, putative"/>
    <property type="match status" value="1"/>
</dbReference>
<dbReference type="InterPro" id="IPR036641">
    <property type="entry name" value="HPT_dom_sf"/>
</dbReference>
<proteinExistence type="predicted"/>
<dbReference type="SUPFAM" id="SSF55874">
    <property type="entry name" value="ATPase domain of HSP90 chaperone/DNA topoisomerase II/histidine kinase"/>
    <property type="match status" value="1"/>
</dbReference>
<evidence type="ECO:0000256" key="6">
    <source>
        <dbReference type="ARBA" id="ARBA00022777"/>
    </source>
</evidence>
<evidence type="ECO:0000256" key="7">
    <source>
        <dbReference type="ARBA" id="ARBA00023012"/>
    </source>
</evidence>